<name>A0ABS3HUW7_9ENTE</name>
<dbReference type="Pfam" id="PF08818">
    <property type="entry name" value="DUF1801"/>
    <property type="match status" value="1"/>
</dbReference>
<dbReference type="SUPFAM" id="SSF159888">
    <property type="entry name" value="YdhG-like"/>
    <property type="match status" value="1"/>
</dbReference>
<dbReference type="RefSeq" id="WP_206967639.1">
    <property type="nucleotide sequence ID" value="NZ_JAFLVX010000028.1"/>
</dbReference>
<keyword evidence="3" id="KW-1185">Reference proteome</keyword>
<reference evidence="2 3" key="1">
    <citation type="submission" date="2021-03" db="EMBL/GenBank/DDBJ databases">
        <title>Enterococcal diversity collection.</title>
        <authorList>
            <person name="Gilmore M.S."/>
            <person name="Schwartzman J."/>
            <person name="Van Tyne D."/>
            <person name="Martin M."/>
            <person name="Earl A.M."/>
            <person name="Manson A.L."/>
            <person name="Straub T."/>
            <person name="Salamzade R."/>
            <person name="Saavedra J."/>
            <person name="Lebreton F."/>
            <person name="Prichula J."/>
            <person name="Schaufler K."/>
            <person name="Gaca A."/>
            <person name="Sgardioli B."/>
            <person name="Wagenaar J."/>
            <person name="Strong T."/>
        </authorList>
    </citation>
    <scope>NUCLEOTIDE SEQUENCE [LARGE SCALE GENOMIC DNA]</scope>
    <source>
        <strain evidence="2 3">DIV0080</strain>
    </source>
</reference>
<dbReference type="Gene3D" id="3.90.1150.200">
    <property type="match status" value="1"/>
</dbReference>
<accession>A0ABS3HUW7</accession>
<dbReference type="InterPro" id="IPR014922">
    <property type="entry name" value="YdhG-like"/>
</dbReference>
<organism evidence="2 3">
    <name type="scientific">Candidatus Vagococcus giribetii</name>
    <dbReference type="NCBI Taxonomy" id="2230876"/>
    <lineage>
        <taxon>Bacteria</taxon>
        <taxon>Bacillati</taxon>
        <taxon>Bacillota</taxon>
        <taxon>Bacilli</taxon>
        <taxon>Lactobacillales</taxon>
        <taxon>Enterococcaceae</taxon>
        <taxon>Vagococcus</taxon>
    </lineage>
</organism>
<evidence type="ECO:0000259" key="1">
    <source>
        <dbReference type="Pfam" id="PF08818"/>
    </source>
</evidence>
<proteinExistence type="predicted"/>
<sequence>MSEIEEYIQGIDENRQVAFNKLVEVVRENIPEGFEEVFQYGMITYAVPLDVFPEGYLNRVDEPLPFISLGAQKRHLALYHLGIMGNKELLQWFQEEYAKVVPTKLNMGKSCIRMTNVKHIPYELIGELVSKMSMEEWIESYQKFQNKKG</sequence>
<feature type="domain" description="YdhG-like" evidence="1">
    <location>
        <begin position="16"/>
        <end position="131"/>
    </location>
</feature>
<gene>
    <name evidence="2" type="ORF">DOK76_10720</name>
</gene>
<evidence type="ECO:0000313" key="2">
    <source>
        <dbReference type="EMBL" id="MBO0477549.1"/>
    </source>
</evidence>
<dbReference type="Proteomes" id="UP000664857">
    <property type="component" value="Unassembled WGS sequence"/>
</dbReference>
<dbReference type="EMBL" id="JAFLVX010000028">
    <property type="protein sequence ID" value="MBO0477549.1"/>
    <property type="molecule type" value="Genomic_DNA"/>
</dbReference>
<comment type="caution">
    <text evidence="2">The sequence shown here is derived from an EMBL/GenBank/DDBJ whole genome shotgun (WGS) entry which is preliminary data.</text>
</comment>
<evidence type="ECO:0000313" key="3">
    <source>
        <dbReference type="Proteomes" id="UP000664857"/>
    </source>
</evidence>
<protein>
    <submittedName>
        <fullName evidence="2">DUF1801 domain-containing protein</fullName>
    </submittedName>
</protein>